<dbReference type="Gene3D" id="2.40.30.130">
    <property type="match status" value="1"/>
</dbReference>
<dbReference type="SMART" id="SM00863">
    <property type="entry name" value="tRNA_SAD"/>
    <property type="match status" value="1"/>
</dbReference>
<dbReference type="AlphaFoldDB" id="A0A6B2L4T1"/>
<dbReference type="GO" id="GO:0003676">
    <property type="term" value="F:nucleic acid binding"/>
    <property type="evidence" value="ECO:0007669"/>
    <property type="project" value="InterPro"/>
</dbReference>
<feature type="region of interest" description="Disordered" evidence="8">
    <location>
        <begin position="324"/>
        <end position="344"/>
    </location>
</feature>
<dbReference type="InterPro" id="IPR051335">
    <property type="entry name" value="Alanyl-tRNA_Editing_Enzymes"/>
</dbReference>
<dbReference type="SUPFAM" id="SSF50447">
    <property type="entry name" value="Translation proteins"/>
    <property type="match status" value="1"/>
</dbReference>
<reference evidence="10" key="1">
    <citation type="journal article" date="2020" name="J. Eukaryot. Microbiol.">
        <title>De novo Sequencing, Assembly and Annotation of the Transcriptome for the Free-Living Testate Amoeba Arcella intermedia.</title>
        <authorList>
            <person name="Ribeiro G.M."/>
            <person name="Porfirio-Sousa A.L."/>
            <person name="Maurer-Alcala X.X."/>
            <person name="Katz L.A."/>
            <person name="Lahr D.J.G."/>
        </authorList>
    </citation>
    <scope>NUCLEOTIDE SEQUENCE</scope>
</reference>
<evidence type="ECO:0000256" key="1">
    <source>
        <dbReference type="ARBA" id="ARBA00001947"/>
    </source>
</evidence>
<dbReference type="SUPFAM" id="SSF55186">
    <property type="entry name" value="ThrRS/AlaRS common domain"/>
    <property type="match status" value="1"/>
</dbReference>
<accession>A0A6B2L4T1</accession>
<keyword evidence="6" id="KW-0862">Zinc</keyword>
<dbReference type="InterPro" id="IPR018163">
    <property type="entry name" value="Thr/Ala-tRNA-synth_IIc_edit"/>
</dbReference>
<dbReference type="GO" id="GO:0002196">
    <property type="term" value="F:Ser-tRNA(Ala) deacylase activity"/>
    <property type="evidence" value="ECO:0007669"/>
    <property type="project" value="TreeGrafter"/>
</dbReference>
<organism evidence="10">
    <name type="scientific">Arcella intermedia</name>
    <dbReference type="NCBI Taxonomy" id="1963864"/>
    <lineage>
        <taxon>Eukaryota</taxon>
        <taxon>Amoebozoa</taxon>
        <taxon>Tubulinea</taxon>
        <taxon>Elardia</taxon>
        <taxon>Arcellinida</taxon>
        <taxon>Sphaerothecina</taxon>
        <taxon>Arcellidae</taxon>
        <taxon>Arcella</taxon>
    </lineage>
</organism>
<keyword evidence="7" id="KW-0648">Protein biosynthesis</keyword>
<evidence type="ECO:0000256" key="6">
    <source>
        <dbReference type="ARBA" id="ARBA00022833"/>
    </source>
</evidence>
<dbReference type="InterPro" id="IPR012947">
    <property type="entry name" value="tRNA_SAD"/>
</dbReference>
<dbReference type="GO" id="GO:0004813">
    <property type="term" value="F:alanine-tRNA ligase activity"/>
    <property type="evidence" value="ECO:0007669"/>
    <property type="project" value="InterPro"/>
</dbReference>
<dbReference type="GO" id="GO:0005524">
    <property type="term" value="F:ATP binding"/>
    <property type="evidence" value="ECO:0007669"/>
    <property type="project" value="InterPro"/>
</dbReference>
<evidence type="ECO:0000256" key="3">
    <source>
        <dbReference type="ARBA" id="ARBA00008429"/>
    </source>
</evidence>
<dbReference type="PANTHER" id="PTHR43462:SF1">
    <property type="entry name" value="ALANYL-TRNA EDITING PROTEIN AARSD1"/>
    <property type="match status" value="1"/>
</dbReference>
<evidence type="ECO:0000259" key="9">
    <source>
        <dbReference type="PROSITE" id="PS50860"/>
    </source>
</evidence>
<dbReference type="GO" id="GO:0046872">
    <property type="term" value="F:metal ion binding"/>
    <property type="evidence" value="ECO:0007669"/>
    <property type="project" value="UniProtKB-KW"/>
</dbReference>
<dbReference type="FunFam" id="3.30.980.10:FF:000007">
    <property type="entry name" value="alanyl-tRNA editing protein Aarsd1"/>
    <property type="match status" value="1"/>
</dbReference>
<evidence type="ECO:0000256" key="4">
    <source>
        <dbReference type="ARBA" id="ARBA00022490"/>
    </source>
</evidence>
<dbReference type="Pfam" id="PF07973">
    <property type="entry name" value="tRNA_SAD"/>
    <property type="match status" value="1"/>
</dbReference>
<evidence type="ECO:0000256" key="5">
    <source>
        <dbReference type="ARBA" id="ARBA00022723"/>
    </source>
</evidence>
<dbReference type="PROSITE" id="PS50860">
    <property type="entry name" value="AA_TRNA_LIGASE_II_ALA"/>
    <property type="match status" value="1"/>
</dbReference>
<evidence type="ECO:0000313" key="10">
    <source>
        <dbReference type="EMBL" id="NDV31931.1"/>
    </source>
</evidence>
<dbReference type="Gene3D" id="3.30.980.10">
    <property type="entry name" value="Threonyl-trna Synthetase, Chain A, domain 2"/>
    <property type="match status" value="1"/>
</dbReference>
<evidence type="ECO:0000256" key="2">
    <source>
        <dbReference type="ARBA" id="ARBA00004496"/>
    </source>
</evidence>
<comment type="subcellular location">
    <subcellularLocation>
        <location evidence="2">Cytoplasm</location>
    </subcellularLocation>
</comment>
<dbReference type="GO" id="GO:0006419">
    <property type="term" value="P:alanyl-tRNA aminoacylation"/>
    <property type="evidence" value="ECO:0007669"/>
    <property type="project" value="InterPro"/>
</dbReference>
<keyword evidence="4" id="KW-0963">Cytoplasm</keyword>
<dbReference type="InterPro" id="IPR018165">
    <property type="entry name" value="Ala-tRNA-synth_IIc_core"/>
</dbReference>
<dbReference type="PANTHER" id="PTHR43462">
    <property type="entry name" value="ALANYL-TRNA EDITING PROTEIN"/>
    <property type="match status" value="1"/>
</dbReference>
<protein>
    <recommendedName>
        <fullName evidence="9">Alanyl-transfer RNA synthetases family profile domain-containing protein</fullName>
    </recommendedName>
</protein>
<dbReference type="InterPro" id="IPR009000">
    <property type="entry name" value="Transl_B-barrel_sf"/>
</dbReference>
<dbReference type="GO" id="GO:0005737">
    <property type="term" value="C:cytoplasm"/>
    <property type="evidence" value="ECO:0007669"/>
    <property type="project" value="UniProtKB-SubCell"/>
</dbReference>
<evidence type="ECO:0000256" key="8">
    <source>
        <dbReference type="SAM" id="MobiDB-lite"/>
    </source>
</evidence>
<feature type="domain" description="Alanyl-transfer RNA synthetases family profile" evidence="9">
    <location>
        <begin position="1"/>
        <end position="239"/>
    </location>
</feature>
<sequence length="424" mass="46384">MRELTATVLSCAPSSEPRSEGDAPGGPLYDVVLDDTVIFPEGGGQPDDYGTVEGAPVVRCVRRDGAAVHVVPQAFEVGRRVLVKLDWARRFDHMQQHTAQHLITAIANKHYQWPTLSWSLGIDKSAIELKATTISPEQLSQLEDLVNTEIMEQKEVKVTIYDQNDPQLKEAKTRGLPEDMKGHVRVVSIGDLDKNMCCGTHVPNLSHLSMIKLLYTEKFKGNTRLYFVAGERARKFLGLCNDVQRKITAIIGRPLKEHVESIGDLQKTISSSAKIQKVLLADLAEQIGNNLKSQLGPTTKSLVYHYTHGTSDFMNTILSLLSTPTPSPSTAPQPKGAPKGKGAKKGEAACYPCLVMLTVGDEAGKEGGNLKLVGPDPLLIQQLQPQLTELLDIKGKLVDGVLQGKINNLKNLKEAQKLVLQLNQ</sequence>
<name>A0A6B2L4T1_9EUKA</name>
<evidence type="ECO:0000256" key="7">
    <source>
        <dbReference type="ARBA" id="ARBA00022917"/>
    </source>
</evidence>
<feature type="region of interest" description="Disordered" evidence="8">
    <location>
        <begin position="1"/>
        <end position="25"/>
    </location>
</feature>
<comment type="cofactor">
    <cofactor evidence="1">
        <name>Zn(2+)</name>
        <dbReference type="ChEBI" id="CHEBI:29105"/>
    </cofactor>
</comment>
<comment type="similarity">
    <text evidence="3">Belongs to the class-II aminoacyl-tRNA synthetase family. Alax-L subfamily.</text>
</comment>
<keyword evidence="5" id="KW-0479">Metal-binding</keyword>
<proteinExistence type="inferred from homology"/>
<dbReference type="EMBL" id="GIBP01002962">
    <property type="protein sequence ID" value="NDV31931.1"/>
    <property type="molecule type" value="Transcribed_RNA"/>
</dbReference>